<dbReference type="GO" id="GO:0005524">
    <property type="term" value="F:ATP binding"/>
    <property type="evidence" value="ECO:0007669"/>
    <property type="project" value="UniProtKB-KW"/>
</dbReference>
<evidence type="ECO:0000313" key="10">
    <source>
        <dbReference type="Proteomes" id="UP000487929"/>
    </source>
</evidence>
<organism evidence="9 10">
    <name type="scientific">Halomonas alimentaria</name>
    <dbReference type="NCBI Taxonomy" id="147248"/>
    <lineage>
        <taxon>Bacteria</taxon>
        <taxon>Pseudomonadati</taxon>
        <taxon>Pseudomonadota</taxon>
        <taxon>Gammaproteobacteria</taxon>
        <taxon>Oceanospirillales</taxon>
        <taxon>Halomonadaceae</taxon>
        <taxon>Halomonas</taxon>
    </lineage>
</organism>
<keyword evidence="7" id="KW-0289">Folate biosynthesis</keyword>
<dbReference type="EMBL" id="WUTT01000001">
    <property type="protein sequence ID" value="NAW33976.1"/>
    <property type="molecule type" value="Genomic_DNA"/>
</dbReference>
<reference evidence="9 10" key="1">
    <citation type="submission" date="2019-12" db="EMBL/GenBank/DDBJ databases">
        <title>Draft genome sequencing of Halomonas alimentaria DSM 15356.</title>
        <authorList>
            <person name="Pandiyan K."/>
            <person name="Kushwaha P."/>
            <person name="Gowdham M."/>
            <person name="Chakdar H."/>
            <person name="Singh A."/>
            <person name="Kumar M."/>
            <person name="Saxena A.K."/>
        </authorList>
    </citation>
    <scope>NUCLEOTIDE SEQUENCE [LARGE SCALE GENOMIC DNA]</scope>
    <source>
        <strain evidence="9 10">DSM 15356</strain>
    </source>
</reference>
<dbReference type="GO" id="GO:0003848">
    <property type="term" value="F:2-amino-4-hydroxy-6-hydroxymethyldihydropteridine diphosphokinase activity"/>
    <property type="evidence" value="ECO:0007669"/>
    <property type="project" value="UniProtKB-EC"/>
</dbReference>
<evidence type="ECO:0000256" key="3">
    <source>
        <dbReference type="ARBA" id="ARBA00022679"/>
    </source>
</evidence>
<feature type="domain" description="7,8-dihydro-6-hydroxymethylpterin-pyrophosphokinase" evidence="8">
    <location>
        <begin position="6"/>
        <end position="131"/>
    </location>
</feature>
<dbReference type="GO" id="GO:0046654">
    <property type="term" value="P:tetrahydrofolate biosynthetic process"/>
    <property type="evidence" value="ECO:0007669"/>
    <property type="project" value="UniProtKB-UniPathway"/>
</dbReference>
<dbReference type="EC" id="2.7.6.3" evidence="2"/>
<evidence type="ECO:0000256" key="4">
    <source>
        <dbReference type="ARBA" id="ARBA00022741"/>
    </source>
</evidence>
<dbReference type="InterPro" id="IPR000550">
    <property type="entry name" value="Hppk"/>
</dbReference>
<dbReference type="SUPFAM" id="SSF55083">
    <property type="entry name" value="6-hydroxymethyl-7,8-dihydropterin pyrophosphokinase, HPPK"/>
    <property type="match status" value="1"/>
</dbReference>
<dbReference type="PANTHER" id="PTHR43071">
    <property type="entry name" value="2-AMINO-4-HYDROXY-6-HYDROXYMETHYLDIHYDROPTERIDINE PYROPHOSPHOKINASE"/>
    <property type="match status" value="1"/>
</dbReference>
<keyword evidence="5 9" id="KW-0418">Kinase</keyword>
<comment type="pathway">
    <text evidence="1">Cofactor biosynthesis; tetrahydrofolate biosynthesis; 2-amino-4-hydroxy-6-hydroxymethyl-7,8-dihydropteridine diphosphate from 7,8-dihydroneopterin triphosphate: step 4/4.</text>
</comment>
<dbReference type="OrthoDB" id="9790168at2"/>
<dbReference type="NCBIfam" id="TIGR01498">
    <property type="entry name" value="folK"/>
    <property type="match status" value="1"/>
</dbReference>
<evidence type="ECO:0000256" key="1">
    <source>
        <dbReference type="ARBA" id="ARBA00005051"/>
    </source>
</evidence>
<dbReference type="PANTHER" id="PTHR43071:SF2">
    <property type="entry name" value="2-AMINO-4-HYDROXY-6-HYDROXYMETHYLDIHYDROPTERIDINE PYROPHOSPHOKINASE"/>
    <property type="match status" value="1"/>
</dbReference>
<evidence type="ECO:0000256" key="6">
    <source>
        <dbReference type="ARBA" id="ARBA00022840"/>
    </source>
</evidence>
<gene>
    <name evidence="9" type="primary">folK</name>
    <name evidence="9" type="ORF">GRB96_06060</name>
</gene>
<keyword evidence="3 9" id="KW-0808">Transferase</keyword>
<evidence type="ECO:0000256" key="2">
    <source>
        <dbReference type="ARBA" id="ARBA00013253"/>
    </source>
</evidence>
<comment type="caution">
    <text evidence="9">The sequence shown here is derived from an EMBL/GenBank/DDBJ whole genome shotgun (WGS) entry which is preliminary data.</text>
</comment>
<protein>
    <recommendedName>
        <fullName evidence="2">2-amino-4-hydroxy-6-hydroxymethyldihydropteridine diphosphokinase</fullName>
        <ecNumber evidence="2">2.7.6.3</ecNumber>
    </recommendedName>
</protein>
<dbReference type="Gene3D" id="3.30.70.560">
    <property type="entry name" value="7,8-Dihydro-6-hydroxymethylpterin-pyrophosphokinase HPPK"/>
    <property type="match status" value="1"/>
</dbReference>
<dbReference type="CDD" id="cd00483">
    <property type="entry name" value="HPPK"/>
    <property type="match status" value="1"/>
</dbReference>
<dbReference type="GO" id="GO:0016301">
    <property type="term" value="F:kinase activity"/>
    <property type="evidence" value="ECO:0007669"/>
    <property type="project" value="UniProtKB-KW"/>
</dbReference>
<dbReference type="Proteomes" id="UP000487929">
    <property type="component" value="Unassembled WGS sequence"/>
</dbReference>
<sequence>MALVTVSIGSNIEREHHVHVCLDALATSFEGLRVSRVFESEPVGFEDGRNFYNLVAAFESDASVGELQAWCKRLEFANGRREGSPKFSPRTLDVDLLTVGELTGEHDGVSLPRGEITHHAFVLQPLAELLPEARLPGSGETYAALWRRFEAGDQRLWPVAFSWAGRRISSPD</sequence>
<evidence type="ECO:0000256" key="7">
    <source>
        <dbReference type="ARBA" id="ARBA00022909"/>
    </source>
</evidence>
<evidence type="ECO:0000313" key="9">
    <source>
        <dbReference type="EMBL" id="NAW33976.1"/>
    </source>
</evidence>
<dbReference type="RefSeq" id="WP_161431297.1">
    <property type="nucleotide sequence ID" value="NZ_WUTT01000001.1"/>
</dbReference>
<accession>A0A7X4W5P4</accession>
<dbReference type="UniPathway" id="UPA00077">
    <property type="reaction ID" value="UER00155"/>
</dbReference>
<dbReference type="Pfam" id="PF01288">
    <property type="entry name" value="HPPK"/>
    <property type="match status" value="1"/>
</dbReference>
<dbReference type="GO" id="GO:0046656">
    <property type="term" value="P:folic acid biosynthetic process"/>
    <property type="evidence" value="ECO:0007669"/>
    <property type="project" value="UniProtKB-KW"/>
</dbReference>
<dbReference type="AlphaFoldDB" id="A0A7X4W5P4"/>
<evidence type="ECO:0000256" key="5">
    <source>
        <dbReference type="ARBA" id="ARBA00022777"/>
    </source>
</evidence>
<proteinExistence type="predicted"/>
<name>A0A7X4W5P4_9GAMM</name>
<keyword evidence="10" id="KW-1185">Reference proteome</keyword>
<keyword evidence="6" id="KW-0067">ATP-binding</keyword>
<evidence type="ECO:0000259" key="8">
    <source>
        <dbReference type="Pfam" id="PF01288"/>
    </source>
</evidence>
<dbReference type="InterPro" id="IPR035907">
    <property type="entry name" value="Hppk_sf"/>
</dbReference>
<keyword evidence="4" id="KW-0547">Nucleotide-binding</keyword>